<dbReference type="InterPro" id="IPR005202">
    <property type="entry name" value="TF_GRAS"/>
</dbReference>
<feature type="region of interest" description="PFYRE" evidence="3">
    <location>
        <begin position="321"/>
        <end position="412"/>
    </location>
</feature>
<keyword evidence="2" id="KW-0804">Transcription</keyword>
<organism evidence="4 5">
    <name type="scientific">Escallonia herrerae</name>
    <dbReference type="NCBI Taxonomy" id="1293975"/>
    <lineage>
        <taxon>Eukaryota</taxon>
        <taxon>Viridiplantae</taxon>
        <taxon>Streptophyta</taxon>
        <taxon>Embryophyta</taxon>
        <taxon>Tracheophyta</taxon>
        <taxon>Spermatophyta</taxon>
        <taxon>Magnoliopsida</taxon>
        <taxon>eudicotyledons</taxon>
        <taxon>Gunneridae</taxon>
        <taxon>Pentapetalae</taxon>
        <taxon>asterids</taxon>
        <taxon>campanulids</taxon>
        <taxon>Escalloniales</taxon>
        <taxon>Escalloniaceae</taxon>
        <taxon>Escallonia</taxon>
    </lineage>
</organism>
<feature type="region of interest" description="Leucine repeat II (LRII)" evidence="3">
    <location>
        <begin position="278"/>
        <end position="310"/>
    </location>
</feature>
<dbReference type="EMBL" id="JAVXUP010000017">
    <property type="protein sequence ID" value="KAK3042651.1"/>
    <property type="molecule type" value="Genomic_DNA"/>
</dbReference>
<dbReference type="Proteomes" id="UP001188597">
    <property type="component" value="Unassembled WGS sequence"/>
</dbReference>
<dbReference type="PROSITE" id="PS50985">
    <property type="entry name" value="GRAS"/>
    <property type="match status" value="1"/>
</dbReference>
<dbReference type="AlphaFoldDB" id="A0AA88X9Q3"/>
<name>A0AA88X9Q3_9ASTE</name>
<keyword evidence="1" id="KW-0805">Transcription regulation</keyword>
<evidence type="ECO:0000256" key="2">
    <source>
        <dbReference type="ARBA" id="ARBA00023163"/>
    </source>
</evidence>
<evidence type="ECO:0000256" key="1">
    <source>
        <dbReference type="ARBA" id="ARBA00023015"/>
    </source>
</evidence>
<comment type="similarity">
    <text evidence="3">Belongs to the GRAS family.</text>
</comment>
<proteinExistence type="inferred from homology"/>
<evidence type="ECO:0000313" key="4">
    <source>
        <dbReference type="EMBL" id="KAK3042651.1"/>
    </source>
</evidence>
<reference evidence="4" key="1">
    <citation type="submission" date="2022-12" db="EMBL/GenBank/DDBJ databases">
        <title>Draft genome assemblies for two species of Escallonia (Escalloniales).</title>
        <authorList>
            <person name="Chanderbali A."/>
            <person name="Dervinis C."/>
            <person name="Anghel I."/>
            <person name="Soltis D."/>
            <person name="Soltis P."/>
            <person name="Zapata F."/>
        </authorList>
    </citation>
    <scope>NUCLEOTIDE SEQUENCE</scope>
    <source>
        <strain evidence="4">UCBG64.0493</strain>
        <tissue evidence="4">Leaf</tissue>
    </source>
</reference>
<keyword evidence="5" id="KW-1185">Reference proteome</keyword>
<dbReference type="Pfam" id="PF03514">
    <property type="entry name" value="GRAS"/>
    <property type="match status" value="1"/>
</dbReference>
<comment type="caution">
    <text evidence="3">Lacks conserved residue(s) required for the propagation of feature annotation.</text>
</comment>
<accession>A0AA88X9Q3</accession>
<feature type="short sequence motif" description="VHIID" evidence="3">
    <location>
        <begin position="231"/>
        <end position="235"/>
    </location>
</feature>
<gene>
    <name evidence="4" type="ORF">RJ639_000903</name>
</gene>
<protein>
    <submittedName>
        <fullName evidence="4">Uncharacterized protein</fullName>
    </submittedName>
</protein>
<comment type="caution">
    <text evidence="4">The sequence shown here is derived from an EMBL/GenBank/DDBJ whole genome shotgun (WGS) entry which is preliminary data.</text>
</comment>
<feature type="region of interest" description="SAW" evidence="3">
    <location>
        <begin position="415"/>
        <end position="431"/>
    </location>
</feature>
<dbReference type="PANTHER" id="PTHR31636">
    <property type="entry name" value="OSJNBA0084A10.13 PROTEIN-RELATED"/>
    <property type="match status" value="1"/>
</dbReference>
<evidence type="ECO:0000313" key="5">
    <source>
        <dbReference type="Proteomes" id="UP001188597"/>
    </source>
</evidence>
<sequence>MEATNVRWLSFPMHYESLNQDLAIRRFCPARRLHEIEREQLAGAGEYWDENEALTLHEIELWSPTHTTSVLAASEEVKFVDSFFNTDYHDVERNDSSPEMHQASSSFDDDLNLMENFSMAIDNLYGDIPMVIGARDELDQLSSSCEDVLDEMRVPAVEEVSHKLQSRLSLLQSVNANGTLANTGATDVSLVNRQEKTQAFHLLHQTTPYISFGFMAANDAICQAAEGKDSLHIIDLGMEHTLQWPSLIRNLASRAEGPPKQVRITGIIGDQDLSELESSMKSVIDESSSLGISLELCMITERATPFLLTRENLNLREGEALFFNSIMHLHKYVKESRGSLKAILQAIKKLGPTLLTMVEQDANHNGPFFLGRFLESLHYYSAIFDSLEASLQRNSTERMKMEKLHYAEEIRNIVACEGSNRIERHERADQW</sequence>
<evidence type="ECO:0000256" key="3">
    <source>
        <dbReference type="PROSITE-ProRule" id="PRU01191"/>
    </source>
</evidence>